<dbReference type="InterPro" id="IPR050980">
    <property type="entry name" value="2C_sensor_his_kinase"/>
</dbReference>
<evidence type="ECO:0000313" key="27">
    <source>
        <dbReference type="Proteomes" id="UP001144280"/>
    </source>
</evidence>
<dbReference type="CDD" id="cd00082">
    <property type="entry name" value="HisKA"/>
    <property type="match status" value="1"/>
</dbReference>
<comment type="cofactor">
    <cofactor evidence="3">
        <name>Mg(2+)</name>
        <dbReference type="ChEBI" id="CHEBI:18420"/>
    </cofactor>
</comment>
<gene>
    <name evidence="26" type="ORF">Pa4123_19140</name>
</gene>
<sequence>MQRRLLITYLTLLAAVLAGLSVPLGVAVGSRNAQEMFIDRLNDTARFASLAEPALRTGYIQTLEAELRQYDEMFGIAAAVTGRDGRLVLTSRDDLDLAAEPVRARVEAALSGERAGFGGGLWPWHDEPLVVAEPVGRGGDVIGVAVTLSPSDTLHSLTLRNWALLLGLSLLVLLVGAVAAVPLTRWMLRPVRDLDDAALAWTEGRFGDRVPAGSGPPELRQLTASFNTMAERIATLVERQRSFVSYASHQLRTPLATMRLSLDNLGPSVRGEGADDYRMVAEEVVHMGRMCDALLTYARAEATADEVVEVDAAAVADERVAVWRQAAGLAGVALSRAGAHRAPARAAPEALDQALDALLSNAVKFAGHGATVTVTVEPSGSDVDIHVVDSGPGMPADDLAKAAQPFWRRSTHQNIEGSGLGVTVADALIAASGGRLDLLPAEPHGLHARVRLKAAS</sequence>
<dbReference type="RefSeq" id="WP_281893890.1">
    <property type="nucleotide sequence ID" value="NZ_BSDI01000007.1"/>
</dbReference>
<evidence type="ECO:0000256" key="18">
    <source>
        <dbReference type="ARBA" id="ARBA00023016"/>
    </source>
</evidence>
<evidence type="ECO:0000256" key="14">
    <source>
        <dbReference type="ARBA" id="ARBA00022842"/>
    </source>
</evidence>
<keyword evidence="18" id="KW-0346">Stress response</keyword>
<evidence type="ECO:0000256" key="4">
    <source>
        <dbReference type="ARBA" id="ARBA00004651"/>
    </source>
</evidence>
<evidence type="ECO:0000256" key="9">
    <source>
        <dbReference type="ARBA" id="ARBA00022692"/>
    </source>
</evidence>
<evidence type="ECO:0000259" key="25">
    <source>
        <dbReference type="PROSITE" id="PS50885"/>
    </source>
</evidence>
<keyword evidence="19" id="KW-0843">Virulence</keyword>
<dbReference type="Pfam" id="PF02518">
    <property type="entry name" value="HATPase_c"/>
    <property type="match status" value="1"/>
</dbReference>
<proteinExistence type="predicted"/>
<dbReference type="Pfam" id="PF00512">
    <property type="entry name" value="HisKA"/>
    <property type="match status" value="1"/>
</dbReference>
<dbReference type="InterPro" id="IPR003594">
    <property type="entry name" value="HATPase_dom"/>
</dbReference>
<evidence type="ECO:0000256" key="7">
    <source>
        <dbReference type="ARBA" id="ARBA00022553"/>
    </source>
</evidence>
<name>A0ABQ5QPR4_9ACTN</name>
<evidence type="ECO:0000256" key="1">
    <source>
        <dbReference type="ARBA" id="ARBA00000085"/>
    </source>
</evidence>
<evidence type="ECO:0000256" key="5">
    <source>
        <dbReference type="ARBA" id="ARBA00012438"/>
    </source>
</evidence>
<evidence type="ECO:0000256" key="8">
    <source>
        <dbReference type="ARBA" id="ARBA00022679"/>
    </source>
</evidence>
<dbReference type="InterPro" id="IPR003660">
    <property type="entry name" value="HAMP_dom"/>
</dbReference>
<feature type="domain" description="Histidine kinase" evidence="24">
    <location>
        <begin position="246"/>
        <end position="456"/>
    </location>
</feature>
<evidence type="ECO:0000259" key="24">
    <source>
        <dbReference type="PROSITE" id="PS50109"/>
    </source>
</evidence>
<keyword evidence="23" id="KW-0472">Membrane</keyword>
<evidence type="ECO:0000256" key="11">
    <source>
        <dbReference type="ARBA" id="ARBA00022777"/>
    </source>
</evidence>
<evidence type="ECO:0000256" key="21">
    <source>
        <dbReference type="ARBA" id="ARBA00040454"/>
    </source>
</evidence>
<evidence type="ECO:0000256" key="19">
    <source>
        <dbReference type="ARBA" id="ARBA00023026"/>
    </source>
</evidence>
<reference evidence="26" key="1">
    <citation type="submission" date="2022-12" db="EMBL/GenBank/DDBJ databases">
        <title>New Phytohabitans aurantiacus sp. RD004123 nov., an actinomycete isolated from soil.</title>
        <authorList>
            <person name="Triningsih D.W."/>
            <person name="Harunari E."/>
            <person name="Igarashi Y."/>
        </authorList>
    </citation>
    <scope>NUCLEOTIDE SEQUENCE</scope>
    <source>
        <strain evidence="26">RD004123</strain>
    </source>
</reference>
<dbReference type="CDD" id="cd06225">
    <property type="entry name" value="HAMP"/>
    <property type="match status" value="1"/>
</dbReference>
<keyword evidence="13" id="KW-0067">ATP-binding</keyword>
<dbReference type="GO" id="GO:0016301">
    <property type="term" value="F:kinase activity"/>
    <property type="evidence" value="ECO:0007669"/>
    <property type="project" value="UniProtKB-KW"/>
</dbReference>
<dbReference type="PANTHER" id="PTHR44936">
    <property type="entry name" value="SENSOR PROTEIN CREC"/>
    <property type="match status" value="1"/>
</dbReference>
<dbReference type="PRINTS" id="PR00344">
    <property type="entry name" value="BCTRLSENSOR"/>
</dbReference>
<keyword evidence="10" id="KW-0547">Nucleotide-binding</keyword>
<dbReference type="Pfam" id="PF00672">
    <property type="entry name" value="HAMP"/>
    <property type="match status" value="1"/>
</dbReference>
<feature type="transmembrane region" description="Helical" evidence="23">
    <location>
        <begin position="162"/>
        <end position="183"/>
    </location>
</feature>
<dbReference type="SMART" id="SM00388">
    <property type="entry name" value="HisKA"/>
    <property type="match status" value="1"/>
</dbReference>
<protein>
    <recommendedName>
        <fullName evidence="21">Signal transduction histidine-protein kinase/phosphatase MprB</fullName>
        <ecNumber evidence="5">2.7.13.3</ecNumber>
    </recommendedName>
    <alternativeName>
        <fullName evidence="22">Mycobacterial persistence regulator B</fullName>
    </alternativeName>
</protein>
<evidence type="ECO:0000256" key="2">
    <source>
        <dbReference type="ARBA" id="ARBA00001936"/>
    </source>
</evidence>
<comment type="cofactor">
    <cofactor evidence="2">
        <name>Mn(2+)</name>
        <dbReference type="ChEBI" id="CHEBI:29035"/>
    </cofactor>
</comment>
<dbReference type="CDD" id="cd00075">
    <property type="entry name" value="HATPase"/>
    <property type="match status" value="1"/>
</dbReference>
<evidence type="ECO:0000256" key="17">
    <source>
        <dbReference type="ARBA" id="ARBA00023012"/>
    </source>
</evidence>
<keyword evidence="12" id="KW-0378">Hydrolase</keyword>
<dbReference type="SUPFAM" id="SSF158472">
    <property type="entry name" value="HAMP domain-like"/>
    <property type="match status" value="1"/>
</dbReference>
<keyword evidence="20" id="KW-0464">Manganese</keyword>
<keyword evidence="15" id="KW-0904">Protein phosphatase</keyword>
<evidence type="ECO:0000256" key="23">
    <source>
        <dbReference type="SAM" id="Phobius"/>
    </source>
</evidence>
<dbReference type="InterPro" id="IPR004358">
    <property type="entry name" value="Sig_transdc_His_kin-like_C"/>
</dbReference>
<evidence type="ECO:0000256" key="13">
    <source>
        <dbReference type="ARBA" id="ARBA00022840"/>
    </source>
</evidence>
<dbReference type="PANTHER" id="PTHR44936:SF9">
    <property type="entry name" value="SENSOR PROTEIN CREC"/>
    <property type="match status" value="1"/>
</dbReference>
<dbReference type="Proteomes" id="UP001144280">
    <property type="component" value="Unassembled WGS sequence"/>
</dbReference>
<dbReference type="EC" id="2.7.13.3" evidence="5"/>
<dbReference type="SUPFAM" id="SSF47384">
    <property type="entry name" value="Homodimeric domain of signal transducing histidine kinase"/>
    <property type="match status" value="1"/>
</dbReference>
<evidence type="ECO:0000256" key="6">
    <source>
        <dbReference type="ARBA" id="ARBA00022475"/>
    </source>
</evidence>
<evidence type="ECO:0000256" key="10">
    <source>
        <dbReference type="ARBA" id="ARBA00022741"/>
    </source>
</evidence>
<comment type="subcellular location">
    <subcellularLocation>
        <location evidence="4">Cell membrane</location>
        <topology evidence="4">Multi-pass membrane protein</topology>
    </subcellularLocation>
</comment>
<feature type="domain" description="HAMP" evidence="25">
    <location>
        <begin position="185"/>
        <end position="238"/>
    </location>
</feature>
<evidence type="ECO:0000256" key="15">
    <source>
        <dbReference type="ARBA" id="ARBA00022912"/>
    </source>
</evidence>
<evidence type="ECO:0000256" key="3">
    <source>
        <dbReference type="ARBA" id="ARBA00001946"/>
    </source>
</evidence>
<dbReference type="SUPFAM" id="SSF55874">
    <property type="entry name" value="ATPase domain of HSP90 chaperone/DNA topoisomerase II/histidine kinase"/>
    <property type="match status" value="1"/>
</dbReference>
<evidence type="ECO:0000256" key="20">
    <source>
        <dbReference type="ARBA" id="ARBA00023211"/>
    </source>
</evidence>
<dbReference type="SMART" id="SM00304">
    <property type="entry name" value="HAMP"/>
    <property type="match status" value="1"/>
</dbReference>
<keyword evidence="14" id="KW-0460">Magnesium</keyword>
<evidence type="ECO:0000256" key="12">
    <source>
        <dbReference type="ARBA" id="ARBA00022801"/>
    </source>
</evidence>
<dbReference type="SMART" id="SM00387">
    <property type="entry name" value="HATPase_c"/>
    <property type="match status" value="1"/>
</dbReference>
<dbReference type="Gene3D" id="6.10.340.10">
    <property type="match status" value="1"/>
</dbReference>
<keyword evidence="11 26" id="KW-0418">Kinase</keyword>
<dbReference type="InterPro" id="IPR003661">
    <property type="entry name" value="HisK_dim/P_dom"/>
</dbReference>
<dbReference type="Gene3D" id="1.10.287.130">
    <property type="match status" value="1"/>
</dbReference>
<comment type="catalytic activity">
    <reaction evidence="1">
        <text>ATP + protein L-histidine = ADP + protein N-phospho-L-histidine.</text>
        <dbReference type="EC" id="2.7.13.3"/>
    </reaction>
</comment>
<keyword evidence="16 23" id="KW-1133">Transmembrane helix</keyword>
<evidence type="ECO:0000313" key="26">
    <source>
        <dbReference type="EMBL" id="GLH96640.1"/>
    </source>
</evidence>
<comment type="caution">
    <text evidence="26">The sequence shown here is derived from an EMBL/GenBank/DDBJ whole genome shotgun (WGS) entry which is preliminary data.</text>
</comment>
<keyword evidence="9 23" id="KW-0812">Transmembrane</keyword>
<keyword evidence="6" id="KW-1003">Cell membrane</keyword>
<dbReference type="PROSITE" id="PS50109">
    <property type="entry name" value="HIS_KIN"/>
    <property type="match status" value="1"/>
</dbReference>
<organism evidence="26 27">
    <name type="scientific">Phytohabitans aurantiacus</name>
    <dbReference type="NCBI Taxonomy" id="3016789"/>
    <lineage>
        <taxon>Bacteria</taxon>
        <taxon>Bacillati</taxon>
        <taxon>Actinomycetota</taxon>
        <taxon>Actinomycetes</taxon>
        <taxon>Micromonosporales</taxon>
        <taxon>Micromonosporaceae</taxon>
    </lineage>
</organism>
<dbReference type="InterPro" id="IPR036097">
    <property type="entry name" value="HisK_dim/P_sf"/>
</dbReference>
<dbReference type="EMBL" id="BSDI01000007">
    <property type="protein sequence ID" value="GLH96640.1"/>
    <property type="molecule type" value="Genomic_DNA"/>
</dbReference>
<dbReference type="PROSITE" id="PS50885">
    <property type="entry name" value="HAMP"/>
    <property type="match status" value="1"/>
</dbReference>
<accession>A0ABQ5QPR4</accession>
<keyword evidence="7" id="KW-0597">Phosphoprotein</keyword>
<dbReference type="InterPro" id="IPR005467">
    <property type="entry name" value="His_kinase_dom"/>
</dbReference>
<dbReference type="Gene3D" id="3.30.565.10">
    <property type="entry name" value="Histidine kinase-like ATPase, C-terminal domain"/>
    <property type="match status" value="1"/>
</dbReference>
<dbReference type="InterPro" id="IPR036890">
    <property type="entry name" value="HATPase_C_sf"/>
</dbReference>
<keyword evidence="8" id="KW-0808">Transferase</keyword>
<evidence type="ECO:0000256" key="22">
    <source>
        <dbReference type="ARBA" id="ARBA00041776"/>
    </source>
</evidence>
<keyword evidence="27" id="KW-1185">Reference proteome</keyword>
<evidence type="ECO:0000256" key="16">
    <source>
        <dbReference type="ARBA" id="ARBA00022989"/>
    </source>
</evidence>
<keyword evidence="17" id="KW-0902">Two-component regulatory system</keyword>